<feature type="transmembrane region" description="Helical" evidence="8">
    <location>
        <begin position="116"/>
        <end position="135"/>
    </location>
</feature>
<evidence type="ECO:0000256" key="2">
    <source>
        <dbReference type="ARBA" id="ARBA00005632"/>
    </source>
</evidence>
<accession>A0A1W6N1A3</accession>
<evidence type="ECO:0000256" key="8">
    <source>
        <dbReference type="SAM" id="Phobius"/>
    </source>
</evidence>
<dbReference type="PIRSF" id="PIRSF029598">
    <property type="entry name" value="PsiE"/>
    <property type="match status" value="1"/>
</dbReference>
<evidence type="ECO:0000313" key="9">
    <source>
        <dbReference type="EMBL" id="ARN83588.1"/>
    </source>
</evidence>
<dbReference type="PANTHER" id="PTHR37819">
    <property type="entry name" value="PROTEIN PSIE"/>
    <property type="match status" value="1"/>
</dbReference>
<dbReference type="InterPro" id="IPR009315">
    <property type="entry name" value="P_starv_induced_PsiE"/>
</dbReference>
<keyword evidence="5 8" id="KW-0812">Transmembrane</keyword>
<evidence type="ECO:0000313" key="10">
    <source>
        <dbReference type="Proteomes" id="UP000193978"/>
    </source>
</evidence>
<evidence type="ECO:0000256" key="1">
    <source>
        <dbReference type="ARBA" id="ARBA00004429"/>
    </source>
</evidence>
<feature type="transmembrane region" description="Helical" evidence="8">
    <location>
        <begin position="23"/>
        <end position="45"/>
    </location>
</feature>
<dbReference type="GO" id="GO:0005886">
    <property type="term" value="C:plasma membrane"/>
    <property type="evidence" value="ECO:0007669"/>
    <property type="project" value="UniProtKB-SubCell"/>
</dbReference>
<dbReference type="KEGG" id="mbry:B1812_11320"/>
<keyword evidence="6 8" id="KW-1133">Transmembrane helix</keyword>
<comment type="subcellular location">
    <subcellularLocation>
        <location evidence="1">Cell inner membrane</location>
        <topology evidence="1">Multi-pass membrane protein</topology>
    </subcellularLocation>
</comment>
<feature type="transmembrane region" description="Helical" evidence="8">
    <location>
        <begin position="91"/>
        <end position="110"/>
    </location>
</feature>
<reference evidence="9 10" key="1">
    <citation type="submission" date="2017-02" db="EMBL/GenBank/DDBJ databases">
        <authorList>
            <person name="Peterson S.W."/>
        </authorList>
    </citation>
    <scope>NUCLEOTIDE SEQUENCE [LARGE SCALE GENOMIC DNA]</scope>
    <source>
        <strain evidence="9 10">S285</strain>
    </source>
</reference>
<evidence type="ECO:0000256" key="5">
    <source>
        <dbReference type="ARBA" id="ARBA00022692"/>
    </source>
</evidence>
<gene>
    <name evidence="9" type="ORF">B1812_11320</name>
</gene>
<keyword evidence="7 8" id="KW-0472">Membrane</keyword>
<keyword evidence="10" id="KW-1185">Reference proteome</keyword>
<dbReference type="Pfam" id="PF06146">
    <property type="entry name" value="PsiE"/>
    <property type="match status" value="1"/>
</dbReference>
<protein>
    <recommendedName>
        <fullName evidence="3">Protein PsiE</fullName>
    </recommendedName>
</protein>
<organism evidence="9 10">
    <name type="scientific">Methylocystis bryophila</name>
    <dbReference type="NCBI Taxonomy" id="655015"/>
    <lineage>
        <taxon>Bacteria</taxon>
        <taxon>Pseudomonadati</taxon>
        <taxon>Pseudomonadota</taxon>
        <taxon>Alphaproteobacteria</taxon>
        <taxon>Hyphomicrobiales</taxon>
        <taxon>Methylocystaceae</taxon>
        <taxon>Methylocystis</taxon>
    </lineage>
</organism>
<keyword evidence="4" id="KW-1003">Cell membrane</keyword>
<dbReference type="Proteomes" id="UP000193978">
    <property type="component" value="Chromosome"/>
</dbReference>
<dbReference type="OrthoDB" id="9792470at2"/>
<proteinExistence type="inferred from homology"/>
<dbReference type="EMBL" id="CP019948">
    <property type="protein sequence ID" value="ARN83588.1"/>
    <property type="molecule type" value="Genomic_DNA"/>
</dbReference>
<feature type="transmembrane region" description="Helical" evidence="8">
    <location>
        <begin position="65"/>
        <end position="84"/>
    </location>
</feature>
<evidence type="ECO:0000256" key="4">
    <source>
        <dbReference type="ARBA" id="ARBA00022475"/>
    </source>
</evidence>
<dbReference type="GO" id="GO:0016036">
    <property type="term" value="P:cellular response to phosphate starvation"/>
    <property type="evidence" value="ECO:0007669"/>
    <property type="project" value="InterPro"/>
</dbReference>
<sequence>MTQESPDPRLHAVRRMREILDPLGYFASEGFHLLGLFAILAVTFVAGAQALMRMAAQGVVSIEDLLLLFIYLEIASMVGIYFRTNAMPVRFLLYVGITALTRHMIGYVQLDSSPDAGVLILAGATLILALAVLVVRYASAVYGSREGNREIKTD</sequence>
<comment type="similarity">
    <text evidence="2">Belongs to the PsiE family.</text>
</comment>
<evidence type="ECO:0000256" key="3">
    <source>
        <dbReference type="ARBA" id="ARBA00021903"/>
    </source>
</evidence>
<evidence type="ECO:0000256" key="6">
    <source>
        <dbReference type="ARBA" id="ARBA00022989"/>
    </source>
</evidence>
<dbReference type="InterPro" id="IPR020948">
    <property type="entry name" value="P_starv_induced_PsiE-like"/>
</dbReference>
<dbReference type="AlphaFoldDB" id="A0A1W6N1A3"/>
<evidence type="ECO:0000256" key="7">
    <source>
        <dbReference type="ARBA" id="ARBA00023136"/>
    </source>
</evidence>
<dbReference type="PANTHER" id="PTHR37819:SF1">
    <property type="entry name" value="PROTEIN PSIE"/>
    <property type="match status" value="1"/>
</dbReference>
<name>A0A1W6N1A3_9HYPH</name>